<name>A0A3M7RFU9_BRAPC</name>
<evidence type="ECO:0000313" key="1">
    <source>
        <dbReference type="EMBL" id="RNA22453.1"/>
    </source>
</evidence>
<dbReference type="Proteomes" id="UP000276133">
    <property type="component" value="Unassembled WGS sequence"/>
</dbReference>
<sequence length="171" mass="20089">MNRPLAMLATIKKSKKSEFEFYLWFKSNLSFIKIINQPFLLNLSDTTLKLFADLDYGFEFLIIVQNFPKAEVVRRFTSLGYKKLPVYRWLDRKIGNGRLAKIATKLMVAKLRAYFNHKSGQHVYLVECINKRLELMMGLLKKAFPKKILEKDLSKKRSLKKTYSVGREVET</sequence>
<proteinExistence type="predicted"/>
<comment type="caution">
    <text evidence="1">The sequence shown here is derived from an EMBL/GenBank/DDBJ whole genome shotgun (WGS) entry which is preliminary data.</text>
</comment>
<keyword evidence="2" id="KW-1185">Reference proteome</keyword>
<protein>
    <submittedName>
        <fullName evidence="1">Uncharacterized protein</fullName>
    </submittedName>
</protein>
<organism evidence="1 2">
    <name type="scientific">Brachionus plicatilis</name>
    <name type="common">Marine rotifer</name>
    <name type="synonym">Brachionus muelleri</name>
    <dbReference type="NCBI Taxonomy" id="10195"/>
    <lineage>
        <taxon>Eukaryota</taxon>
        <taxon>Metazoa</taxon>
        <taxon>Spiralia</taxon>
        <taxon>Gnathifera</taxon>
        <taxon>Rotifera</taxon>
        <taxon>Eurotatoria</taxon>
        <taxon>Monogononta</taxon>
        <taxon>Pseudotrocha</taxon>
        <taxon>Ploima</taxon>
        <taxon>Brachionidae</taxon>
        <taxon>Brachionus</taxon>
    </lineage>
</organism>
<evidence type="ECO:0000313" key="2">
    <source>
        <dbReference type="Proteomes" id="UP000276133"/>
    </source>
</evidence>
<reference evidence="1 2" key="1">
    <citation type="journal article" date="2018" name="Sci. Rep.">
        <title>Genomic signatures of local adaptation to the degree of environmental predictability in rotifers.</title>
        <authorList>
            <person name="Franch-Gras L."/>
            <person name="Hahn C."/>
            <person name="Garcia-Roger E.M."/>
            <person name="Carmona M.J."/>
            <person name="Serra M."/>
            <person name="Gomez A."/>
        </authorList>
    </citation>
    <scope>NUCLEOTIDE SEQUENCE [LARGE SCALE GENOMIC DNA]</scope>
    <source>
        <strain evidence="1">HYR1</strain>
    </source>
</reference>
<dbReference type="EMBL" id="REGN01003450">
    <property type="protein sequence ID" value="RNA22453.1"/>
    <property type="molecule type" value="Genomic_DNA"/>
</dbReference>
<dbReference type="AlphaFoldDB" id="A0A3M7RFU9"/>
<accession>A0A3M7RFU9</accession>
<gene>
    <name evidence="1" type="ORF">BpHYR1_016029</name>
</gene>